<evidence type="ECO:0000313" key="3">
    <source>
        <dbReference type="Proteomes" id="UP000325723"/>
    </source>
</evidence>
<reference evidence="2 3" key="1">
    <citation type="submission" date="2019-09" db="EMBL/GenBank/DDBJ databases">
        <authorList>
            <person name="Chandra G."/>
            <person name="Truman W A."/>
        </authorList>
    </citation>
    <scope>NUCLEOTIDE SEQUENCE [LARGE SCALE GENOMIC DNA]</scope>
    <source>
        <strain evidence="2">PS900</strain>
    </source>
</reference>
<dbReference type="AlphaFoldDB" id="A0A8H2NMF8"/>
<dbReference type="EMBL" id="CABVIE010000001">
    <property type="protein sequence ID" value="VVO55026.1"/>
    <property type="molecule type" value="Genomic_DNA"/>
</dbReference>
<evidence type="ECO:0000313" key="2">
    <source>
        <dbReference type="EMBL" id="VVO55026.1"/>
    </source>
</evidence>
<keyword evidence="1" id="KW-0812">Transmembrane</keyword>
<dbReference type="InterPro" id="IPR010352">
    <property type="entry name" value="DUF945"/>
</dbReference>
<dbReference type="Pfam" id="PF06097">
    <property type="entry name" value="DUF945"/>
    <property type="match status" value="1"/>
</dbReference>
<feature type="transmembrane region" description="Helical" evidence="1">
    <location>
        <begin position="23"/>
        <end position="43"/>
    </location>
</feature>
<keyword evidence="1" id="KW-1133">Transmembrane helix</keyword>
<organism evidence="2 3">
    <name type="scientific">Pseudomonas fluorescens</name>
    <dbReference type="NCBI Taxonomy" id="294"/>
    <lineage>
        <taxon>Bacteria</taxon>
        <taxon>Pseudomonadati</taxon>
        <taxon>Pseudomonadota</taxon>
        <taxon>Gammaproteobacteria</taxon>
        <taxon>Pseudomonadales</taxon>
        <taxon>Pseudomonadaceae</taxon>
        <taxon>Pseudomonas</taxon>
    </lineage>
</organism>
<keyword evidence="1" id="KW-0472">Membrane</keyword>
<name>A0A8H2NMF8_PSEFL</name>
<dbReference type="Proteomes" id="UP000325723">
    <property type="component" value="Unassembled WGS sequence"/>
</dbReference>
<protein>
    <submittedName>
        <fullName evidence="2">Protein YdgA</fullName>
    </submittedName>
</protein>
<proteinExistence type="predicted"/>
<comment type="caution">
    <text evidence="2">The sequence shown here is derived from an EMBL/GenBank/DDBJ whole genome shotgun (WGS) entry which is preliminary data.</text>
</comment>
<evidence type="ECO:0000256" key="1">
    <source>
        <dbReference type="SAM" id="Phobius"/>
    </source>
</evidence>
<sequence>MGSGKTTSLSTTDLNGAYMNKSAGVLLGIVVAIGAISAGGAWFTGTKIEGVLNTSIADTNKELQAAMVGSNGTASLELVSLERHVFSSTAHYRLKGEGEMFGEAPVELLFVDHIEHGPLPFSRLMSLKWLPVLATSHYELEKTPSTEKWFAAAKDKSPLTGVVNIGYDNSTNGTLELQPLEMALDDKSSLKFSGLSMNVDASAKAQKVKASGYMDSLKVTTVSEDQAPVQVELNGLTLASNLTKSTYGFYTGENVLELASGKSTFGVKQSVLDFKKFEMKNLTEEKGSNVSGRADYKVGDVSLNGKTIGSGALAMSLKNLDIPATLSLMQVYQSKLQPYERAAAEAAAAGLPAPELKLTEAEEALLKSSLEKLLAAGPQVALENLSFNTANGESRANMVLDLTKPQAIDLPTDQLVRQLIALLDFKLQVSKAMLVDVLTVQSQIDGQTDAKLIADQATATADMFSSMAVGSQLAKLDGNNIVTNLRYANNQVDFNGQKMTVEEFASFVMSKFADAGATE</sequence>
<accession>A0A8H2NMF8</accession>
<gene>
    <name evidence="2" type="primary">ydgA</name>
    <name evidence="2" type="ORF">PS900_00501</name>
</gene>